<proteinExistence type="predicted"/>
<evidence type="ECO:0000313" key="1">
    <source>
        <dbReference type="EMBL" id="MET4758525.1"/>
    </source>
</evidence>
<name>A0ABV2SL79_9GAMM</name>
<dbReference type="EMBL" id="JBEWTB010000002">
    <property type="protein sequence ID" value="MET4758525.1"/>
    <property type="molecule type" value="Genomic_DNA"/>
</dbReference>
<reference evidence="1 2" key="1">
    <citation type="submission" date="2024-06" db="EMBL/GenBank/DDBJ databases">
        <title>Genomic Encyclopedia of Type Strains, Phase V (KMG-V): Genome sequencing to study the core and pangenomes of soil and plant-associated prokaryotes.</title>
        <authorList>
            <person name="Whitman W."/>
        </authorList>
    </citation>
    <scope>NUCLEOTIDE SEQUENCE [LARGE SCALE GENOMIC DNA]</scope>
    <source>
        <strain evidence="1 2">NE40</strain>
    </source>
</reference>
<accession>A0ABV2SL79</accession>
<dbReference type="Proteomes" id="UP001549366">
    <property type="component" value="Unassembled WGS sequence"/>
</dbReference>
<keyword evidence="2" id="KW-1185">Reference proteome</keyword>
<dbReference type="RefSeq" id="WP_354008603.1">
    <property type="nucleotide sequence ID" value="NZ_JBEWTA010000001.1"/>
</dbReference>
<comment type="caution">
    <text evidence="1">The sequence shown here is derived from an EMBL/GenBank/DDBJ whole genome shotgun (WGS) entry which is preliminary data.</text>
</comment>
<protein>
    <submittedName>
        <fullName evidence="1">Uncharacterized protein</fullName>
    </submittedName>
</protein>
<gene>
    <name evidence="1" type="ORF">V5J35_003717</name>
</gene>
<evidence type="ECO:0000313" key="2">
    <source>
        <dbReference type="Proteomes" id="UP001549366"/>
    </source>
</evidence>
<sequence length="104" mass="12146">MNQIRMSAGLKQAVTDELLKDVTQFDRIRKQYSLKTGVLERFLGEHLHARLLINPQLNIKEFLDGQLPVMSKERSENLADIKAELRAYRQIVDQLLQKLQEKTQ</sequence>
<organism evidence="1 2">
    <name type="scientific">Endozoicomonas lisbonensis</name>
    <dbReference type="NCBI Taxonomy" id="3120522"/>
    <lineage>
        <taxon>Bacteria</taxon>
        <taxon>Pseudomonadati</taxon>
        <taxon>Pseudomonadota</taxon>
        <taxon>Gammaproteobacteria</taxon>
        <taxon>Oceanospirillales</taxon>
        <taxon>Endozoicomonadaceae</taxon>
        <taxon>Endozoicomonas</taxon>
    </lineage>
</organism>